<evidence type="ECO:0000256" key="9">
    <source>
        <dbReference type="ARBA" id="ARBA00023180"/>
    </source>
</evidence>
<dbReference type="EMBL" id="KQ971338">
    <property type="protein sequence ID" value="KYB28199.1"/>
    <property type="molecule type" value="Genomic_DNA"/>
</dbReference>
<dbReference type="InterPro" id="IPR004843">
    <property type="entry name" value="Calcineurin-like_PHP"/>
</dbReference>
<dbReference type="InParanoid" id="A0A139WJP3"/>
<dbReference type="SUPFAM" id="SSF56300">
    <property type="entry name" value="Metallo-dependent phosphatases"/>
    <property type="match status" value="1"/>
</dbReference>
<feature type="binding site" evidence="13">
    <location>
        <position position="441"/>
    </location>
    <ligand>
        <name>Zn(2+)</name>
        <dbReference type="ChEBI" id="CHEBI:29105"/>
        <label>1</label>
    </ligand>
</feature>
<evidence type="ECO:0000313" key="17">
    <source>
        <dbReference type="EMBL" id="KYB28199.1"/>
    </source>
</evidence>
<feature type="domain" description="Saposin B-type" evidence="16">
    <location>
        <begin position="68"/>
        <end position="154"/>
    </location>
</feature>
<evidence type="ECO:0000256" key="8">
    <source>
        <dbReference type="ARBA" id="ARBA00023157"/>
    </source>
</evidence>
<evidence type="ECO:0000256" key="7">
    <source>
        <dbReference type="ARBA" id="ARBA00022833"/>
    </source>
</evidence>
<dbReference type="GO" id="GO:0016798">
    <property type="term" value="F:hydrolase activity, acting on glycosyl bonds"/>
    <property type="evidence" value="ECO:0007669"/>
    <property type="project" value="UniProtKB-KW"/>
</dbReference>
<dbReference type="AlphaFoldDB" id="A0A139WJP3"/>
<dbReference type="GO" id="GO:0061750">
    <property type="term" value="F:acid sphingomyelin phosphodiesterase activity"/>
    <property type="evidence" value="ECO:0000318"/>
    <property type="project" value="GO_Central"/>
</dbReference>
<dbReference type="GO" id="GO:0046872">
    <property type="term" value="F:metal ion binding"/>
    <property type="evidence" value="ECO:0007669"/>
    <property type="project" value="UniProtKB-KW"/>
</dbReference>
<keyword evidence="18" id="KW-1185">Reference proteome</keyword>
<feature type="chain" id="PRO_5007300053" description="Sphingomyelin phosphodiesterase" evidence="15">
    <location>
        <begin position="19"/>
        <end position="598"/>
    </location>
</feature>
<evidence type="ECO:0000313" key="18">
    <source>
        <dbReference type="Proteomes" id="UP000007266"/>
    </source>
</evidence>
<dbReference type="GO" id="GO:0046513">
    <property type="term" value="P:ceramide biosynthetic process"/>
    <property type="evidence" value="ECO:0000318"/>
    <property type="project" value="GO_Central"/>
</dbReference>
<dbReference type="InterPro" id="IPR041805">
    <property type="entry name" value="ASMase/PPN1_MPP"/>
</dbReference>
<accession>A0A139WJP3</accession>
<organism evidence="17 18">
    <name type="scientific">Tribolium castaneum</name>
    <name type="common">Red flour beetle</name>
    <dbReference type="NCBI Taxonomy" id="7070"/>
    <lineage>
        <taxon>Eukaryota</taxon>
        <taxon>Metazoa</taxon>
        <taxon>Ecdysozoa</taxon>
        <taxon>Arthropoda</taxon>
        <taxon>Hexapoda</taxon>
        <taxon>Insecta</taxon>
        <taxon>Pterygota</taxon>
        <taxon>Neoptera</taxon>
        <taxon>Endopterygota</taxon>
        <taxon>Coleoptera</taxon>
        <taxon>Polyphaga</taxon>
        <taxon>Cucujiformia</taxon>
        <taxon>Tenebrionidae</taxon>
        <taxon>Tenebrionidae incertae sedis</taxon>
        <taxon>Tribolium</taxon>
    </lineage>
</organism>
<feature type="disulfide bond" evidence="14">
    <location>
        <begin position="566"/>
        <end position="570"/>
    </location>
</feature>
<keyword evidence="8 14" id="KW-1015">Disulfide bond</keyword>
<keyword evidence="10 12" id="KW-0326">Glycosidase</keyword>
<dbReference type="InterPro" id="IPR011160">
    <property type="entry name" value="Sphingomy_PDE"/>
</dbReference>
<keyword evidence="6 12" id="KW-0378">Hydrolase</keyword>
<evidence type="ECO:0000256" key="12">
    <source>
        <dbReference type="PIRNR" id="PIRNR000948"/>
    </source>
</evidence>
<proteinExistence type="inferred from homology"/>
<dbReference type="GO" id="GO:0005764">
    <property type="term" value="C:lysosome"/>
    <property type="evidence" value="ECO:0000318"/>
    <property type="project" value="GO_Central"/>
</dbReference>
<evidence type="ECO:0000256" key="4">
    <source>
        <dbReference type="ARBA" id="ARBA00022723"/>
    </source>
</evidence>
<feature type="disulfide bond" evidence="14">
    <location>
        <begin position="103"/>
        <end position="114"/>
    </location>
</feature>
<dbReference type="GO" id="GO:0006685">
    <property type="term" value="P:sphingomyelin catabolic process"/>
    <property type="evidence" value="ECO:0000318"/>
    <property type="project" value="GO_Central"/>
</dbReference>
<evidence type="ECO:0000256" key="2">
    <source>
        <dbReference type="ARBA" id="ARBA00008234"/>
    </source>
</evidence>
<dbReference type="InterPro" id="IPR011001">
    <property type="entry name" value="Saposin-like"/>
</dbReference>
<dbReference type="PROSITE" id="PS50015">
    <property type="entry name" value="SAP_B"/>
    <property type="match status" value="1"/>
</dbReference>
<dbReference type="Proteomes" id="UP000007266">
    <property type="component" value="Linkage group 4"/>
</dbReference>
<keyword evidence="9" id="KW-0325">Glycoprotein</keyword>
<feature type="binding site" evidence="13">
    <location>
        <position position="190"/>
    </location>
    <ligand>
        <name>Zn(2+)</name>
        <dbReference type="ChEBI" id="CHEBI:29105"/>
        <label>1</label>
    </ligand>
</feature>
<evidence type="ECO:0000256" key="5">
    <source>
        <dbReference type="ARBA" id="ARBA00022729"/>
    </source>
</evidence>
<dbReference type="PANTHER" id="PTHR10340">
    <property type="entry name" value="SPHINGOMYELIN PHOSPHODIESTERASE"/>
    <property type="match status" value="1"/>
</dbReference>
<feature type="disulfide bond" evidence="14">
    <location>
        <begin position="203"/>
        <end position="208"/>
    </location>
</feature>
<dbReference type="PANTHER" id="PTHR10340:SF29">
    <property type="entry name" value="SPHINGOMYELIN PHOSPHODIESTERASE"/>
    <property type="match status" value="1"/>
</dbReference>
<dbReference type="InterPro" id="IPR008139">
    <property type="entry name" value="SaposinB_dom"/>
</dbReference>
<evidence type="ECO:0000256" key="13">
    <source>
        <dbReference type="PIRSR" id="PIRSR000948-1"/>
    </source>
</evidence>
<keyword evidence="3" id="KW-0964">Secreted</keyword>
<evidence type="ECO:0000256" key="10">
    <source>
        <dbReference type="ARBA" id="ARBA00023295"/>
    </source>
</evidence>
<reference evidence="17 18" key="1">
    <citation type="journal article" date="2008" name="Nature">
        <title>The genome of the model beetle and pest Tribolium castaneum.</title>
        <authorList>
            <consortium name="Tribolium Genome Sequencing Consortium"/>
            <person name="Richards S."/>
            <person name="Gibbs R.A."/>
            <person name="Weinstock G.M."/>
            <person name="Brown S.J."/>
            <person name="Denell R."/>
            <person name="Beeman R.W."/>
            <person name="Gibbs R."/>
            <person name="Beeman R.W."/>
            <person name="Brown S.J."/>
            <person name="Bucher G."/>
            <person name="Friedrich M."/>
            <person name="Grimmelikhuijzen C.J."/>
            <person name="Klingler M."/>
            <person name="Lorenzen M."/>
            <person name="Richards S."/>
            <person name="Roth S."/>
            <person name="Schroder R."/>
            <person name="Tautz D."/>
            <person name="Zdobnov E.M."/>
            <person name="Muzny D."/>
            <person name="Gibbs R.A."/>
            <person name="Weinstock G.M."/>
            <person name="Attaway T."/>
            <person name="Bell S."/>
            <person name="Buhay C.J."/>
            <person name="Chandrabose M.N."/>
            <person name="Chavez D."/>
            <person name="Clerk-Blankenburg K.P."/>
            <person name="Cree A."/>
            <person name="Dao M."/>
            <person name="Davis C."/>
            <person name="Chacko J."/>
            <person name="Dinh H."/>
            <person name="Dugan-Rocha S."/>
            <person name="Fowler G."/>
            <person name="Garner T.T."/>
            <person name="Garnes J."/>
            <person name="Gnirke A."/>
            <person name="Hawes A."/>
            <person name="Hernandez J."/>
            <person name="Hines S."/>
            <person name="Holder M."/>
            <person name="Hume J."/>
            <person name="Jhangiani S.N."/>
            <person name="Joshi V."/>
            <person name="Khan Z.M."/>
            <person name="Jackson L."/>
            <person name="Kovar C."/>
            <person name="Kowis A."/>
            <person name="Lee S."/>
            <person name="Lewis L.R."/>
            <person name="Margolis J."/>
            <person name="Morgan M."/>
            <person name="Nazareth L.V."/>
            <person name="Nguyen N."/>
            <person name="Okwuonu G."/>
            <person name="Parker D."/>
            <person name="Richards S."/>
            <person name="Ruiz S.J."/>
            <person name="Santibanez J."/>
            <person name="Savard J."/>
            <person name="Scherer S.E."/>
            <person name="Schneider B."/>
            <person name="Sodergren E."/>
            <person name="Tautz D."/>
            <person name="Vattahil S."/>
            <person name="Villasana D."/>
            <person name="White C.S."/>
            <person name="Wright R."/>
            <person name="Park Y."/>
            <person name="Beeman R.W."/>
            <person name="Lord J."/>
            <person name="Oppert B."/>
            <person name="Lorenzen M."/>
            <person name="Brown S."/>
            <person name="Wang L."/>
            <person name="Savard J."/>
            <person name="Tautz D."/>
            <person name="Richards S."/>
            <person name="Weinstock G."/>
            <person name="Gibbs R.A."/>
            <person name="Liu Y."/>
            <person name="Worley K."/>
            <person name="Weinstock G."/>
            <person name="Elsik C.G."/>
            <person name="Reese J.T."/>
            <person name="Elhaik E."/>
            <person name="Landan G."/>
            <person name="Graur D."/>
            <person name="Arensburger P."/>
            <person name="Atkinson P."/>
            <person name="Beeman R.W."/>
            <person name="Beidler J."/>
            <person name="Brown S.J."/>
            <person name="Demuth J.P."/>
            <person name="Drury D.W."/>
            <person name="Du Y.Z."/>
            <person name="Fujiwara H."/>
            <person name="Lorenzen M."/>
            <person name="Maselli V."/>
            <person name="Osanai M."/>
            <person name="Park Y."/>
            <person name="Robertson H.M."/>
            <person name="Tu Z."/>
            <person name="Wang J.J."/>
            <person name="Wang S."/>
            <person name="Richards S."/>
            <person name="Song H."/>
            <person name="Zhang L."/>
            <person name="Sodergren E."/>
            <person name="Werner D."/>
            <person name="Stanke M."/>
            <person name="Morgenstern B."/>
            <person name="Solovyev V."/>
            <person name="Kosarev P."/>
            <person name="Brown G."/>
            <person name="Chen H.C."/>
            <person name="Ermolaeva O."/>
            <person name="Hlavina W."/>
            <person name="Kapustin Y."/>
            <person name="Kiryutin B."/>
            <person name="Kitts P."/>
            <person name="Maglott D."/>
            <person name="Pruitt K."/>
            <person name="Sapojnikov V."/>
            <person name="Souvorov A."/>
            <person name="Mackey A.J."/>
            <person name="Waterhouse R.M."/>
            <person name="Wyder S."/>
            <person name="Zdobnov E.M."/>
            <person name="Zdobnov E.M."/>
            <person name="Wyder S."/>
            <person name="Kriventseva E.V."/>
            <person name="Kadowaki T."/>
            <person name="Bork P."/>
            <person name="Aranda M."/>
            <person name="Bao R."/>
            <person name="Beermann A."/>
            <person name="Berns N."/>
            <person name="Bolognesi R."/>
            <person name="Bonneton F."/>
            <person name="Bopp D."/>
            <person name="Brown S.J."/>
            <person name="Bucher G."/>
            <person name="Butts T."/>
            <person name="Chaumot A."/>
            <person name="Denell R.E."/>
            <person name="Ferrier D.E."/>
            <person name="Friedrich M."/>
            <person name="Gordon C.M."/>
            <person name="Jindra M."/>
            <person name="Klingler M."/>
            <person name="Lan Q."/>
            <person name="Lattorff H.M."/>
            <person name="Laudet V."/>
            <person name="von Levetsow C."/>
            <person name="Liu Z."/>
            <person name="Lutz R."/>
            <person name="Lynch J.A."/>
            <person name="da Fonseca R.N."/>
            <person name="Posnien N."/>
            <person name="Reuter R."/>
            <person name="Roth S."/>
            <person name="Savard J."/>
            <person name="Schinko J.B."/>
            <person name="Schmitt C."/>
            <person name="Schoppmeier M."/>
            <person name="Schroder R."/>
            <person name="Shippy T.D."/>
            <person name="Simonnet F."/>
            <person name="Marques-Souza H."/>
            <person name="Tautz D."/>
            <person name="Tomoyasu Y."/>
            <person name="Trauner J."/>
            <person name="Van der Zee M."/>
            <person name="Vervoort M."/>
            <person name="Wittkopp N."/>
            <person name="Wimmer E.A."/>
            <person name="Yang X."/>
            <person name="Jones A.K."/>
            <person name="Sattelle D.B."/>
            <person name="Ebert P.R."/>
            <person name="Nelson D."/>
            <person name="Scott J.G."/>
            <person name="Beeman R.W."/>
            <person name="Muthukrishnan S."/>
            <person name="Kramer K.J."/>
            <person name="Arakane Y."/>
            <person name="Beeman R.W."/>
            <person name="Zhu Q."/>
            <person name="Hogenkamp D."/>
            <person name="Dixit R."/>
            <person name="Oppert B."/>
            <person name="Jiang H."/>
            <person name="Zou Z."/>
            <person name="Marshall J."/>
            <person name="Elpidina E."/>
            <person name="Vinokurov K."/>
            <person name="Oppert C."/>
            <person name="Zou Z."/>
            <person name="Evans J."/>
            <person name="Lu Z."/>
            <person name="Zhao P."/>
            <person name="Sumathipala N."/>
            <person name="Altincicek B."/>
            <person name="Vilcinskas A."/>
            <person name="Williams M."/>
            <person name="Hultmark D."/>
            <person name="Hetru C."/>
            <person name="Jiang H."/>
            <person name="Grimmelikhuijzen C.J."/>
            <person name="Hauser F."/>
            <person name="Cazzamali G."/>
            <person name="Williamson M."/>
            <person name="Park Y."/>
            <person name="Li B."/>
            <person name="Tanaka Y."/>
            <person name="Predel R."/>
            <person name="Neupert S."/>
            <person name="Schachtner J."/>
            <person name="Verleyen P."/>
            <person name="Raible F."/>
            <person name="Bork P."/>
            <person name="Friedrich M."/>
            <person name="Walden K.K."/>
            <person name="Robertson H.M."/>
            <person name="Angeli S."/>
            <person name="Foret S."/>
            <person name="Bucher G."/>
            <person name="Schuetz S."/>
            <person name="Maleszka R."/>
            <person name="Wimmer E.A."/>
            <person name="Beeman R.W."/>
            <person name="Lorenzen M."/>
            <person name="Tomoyasu Y."/>
            <person name="Miller S.C."/>
            <person name="Grossmann D."/>
            <person name="Bucher G."/>
        </authorList>
    </citation>
    <scope>NUCLEOTIDE SEQUENCE [LARGE SCALE GENOMIC DNA]</scope>
    <source>
        <strain evidence="17 18">Georgia GA2</strain>
    </source>
</reference>
<feature type="binding site" evidence="13">
    <location>
        <position position="439"/>
    </location>
    <ligand>
        <name>Zn(2+)</name>
        <dbReference type="ChEBI" id="CHEBI:29105"/>
        <label>2</label>
    </ligand>
</feature>
<comment type="similarity">
    <text evidence="2 12">Belongs to the acid sphingomyelinase family.</text>
</comment>
<dbReference type="SUPFAM" id="SSF47862">
    <property type="entry name" value="Saposin"/>
    <property type="match status" value="1"/>
</dbReference>
<dbReference type="KEGG" id="tca:103312869"/>
<comment type="subcellular location">
    <subcellularLocation>
        <location evidence="1">Secreted</location>
    </subcellularLocation>
</comment>
<dbReference type="Gene3D" id="3.60.21.10">
    <property type="match status" value="1"/>
</dbReference>
<evidence type="ECO:0000256" key="1">
    <source>
        <dbReference type="ARBA" id="ARBA00004613"/>
    </source>
</evidence>
<dbReference type="PIRSF" id="PIRSF000948">
    <property type="entry name" value="Sphingomy_PDE"/>
    <property type="match status" value="1"/>
</dbReference>
<keyword evidence="5 15" id="KW-0732">Signal</keyword>
<dbReference type="Pfam" id="PF00149">
    <property type="entry name" value="Metallophos"/>
    <property type="match status" value="1"/>
</dbReference>
<dbReference type="OMA" id="NHENNPT"/>
<comment type="function">
    <text evidence="12">Converts sphingomyelin to ceramide.</text>
</comment>
<protein>
    <recommendedName>
        <fullName evidence="12">Sphingomyelin phosphodiesterase</fullName>
        <ecNumber evidence="12">3.1.4.12</ecNumber>
    </recommendedName>
</protein>
<dbReference type="Pfam" id="PF19272">
    <property type="entry name" value="ASMase_C"/>
    <property type="match status" value="1"/>
</dbReference>
<keyword evidence="7 13" id="KW-0862">Zinc</keyword>
<feature type="signal peptide" evidence="15">
    <location>
        <begin position="1"/>
        <end position="18"/>
    </location>
</feature>
<evidence type="ECO:0000256" key="3">
    <source>
        <dbReference type="ARBA" id="ARBA00022525"/>
    </source>
</evidence>
<dbReference type="OrthoDB" id="282973at2759"/>
<feature type="binding site" evidence="13">
    <location>
        <position position="298"/>
    </location>
    <ligand>
        <name>Zn(2+)</name>
        <dbReference type="ChEBI" id="CHEBI:29105"/>
        <label>2</label>
    </ligand>
</feature>
<keyword evidence="4 13" id="KW-0479">Metal-binding</keyword>
<evidence type="ECO:0000256" key="6">
    <source>
        <dbReference type="ARBA" id="ARBA00022801"/>
    </source>
</evidence>
<evidence type="ECO:0000256" key="15">
    <source>
        <dbReference type="SAM" id="SignalP"/>
    </source>
</evidence>
<dbReference type="InterPro" id="IPR029052">
    <property type="entry name" value="Metallo-depent_PP-like"/>
</dbReference>
<feature type="binding site" evidence="13">
    <location>
        <position position="259"/>
    </location>
    <ligand>
        <name>Zn(2+)</name>
        <dbReference type="ChEBI" id="CHEBI:29105"/>
        <label>1</label>
    </ligand>
</feature>
<evidence type="ECO:0000256" key="11">
    <source>
        <dbReference type="ARBA" id="ARBA00047268"/>
    </source>
</evidence>
<dbReference type="InterPro" id="IPR045473">
    <property type="entry name" value="ASM_C"/>
</dbReference>
<feature type="binding site" evidence="13">
    <location>
        <position position="259"/>
    </location>
    <ligand>
        <name>Zn(2+)</name>
        <dbReference type="ChEBI" id="CHEBI:29105"/>
        <label>2</label>
    </ligand>
</feature>
<dbReference type="FunFam" id="3.60.21.10:FF:000228">
    <property type="entry name" value="Sphingomyelin phosphodiesterase"/>
    <property type="match status" value="1"/>
</dbReference>
<gene>
    <name evidence="17" type="primary">AUGUSTUS-3.0.2_32904</name>
    <name evidence="17" type="ORF">TcasGA2_TC032904</name>
</gene>
<comment type="cofactor">
    <cofactor evidence="13">
        <name>Zn(2+)</name>
        <dbReference type="ChEBI" id="CHEBI:29105"/>
    </cofactor>
    <text evidence="13">Binds 2 Zn(2+) ions per subunit.</text>
</comment>
<feature type="binding site" evidence="13">
    <location>
        <position position="188"/>
    </location>
    <ligand>
        <name>Zn(2+)</name>
        <dbReference type="ChEBI" id="CHEBI:29105"/>
        <label>1</label>
    </ligand>
</feature>
<dbReference type="GO" id="GO:0016020">
    <property type="term" value="C:membrane"/>
    <property type="evidence" value="ECO:0007669"/>
    <property type="project" value="GOC"/>
</dbReference>
<evidence type="ECO:0000256" key="14">
    <source>
        <dbReference type="PIRSR" id="PIRSR000948-2"/>
    </source>
</evidence>
<sequence length="598" mass="68472">MAPFSFFNFLFLVTIVTCKTTIDDVGPLETGLREYFQTGIATDEFLKTLHSYEFPYLFRDGMENVYDNPTVCYMCNLVVDLVIGERFLGLTRETLVKEATLLCTHLKIENERVCKGAIELNIDVFLYAMDNYANFTSNRICGSILQAQGCPTGDAFEWSIDLPSGNSPERPKPNDTDVPTFTILQLSDIHYDPNYTPNGNADCGEPICCQPDQGEPSSPENACGYWTDYRDADSPWHLVEETVRQAKTQKFDYAYYTGDIISHRIWETSVENNTEAITKLYSYFKDNLGVPVYPIFGNHEPHPLNVWPTDKVADSFDIKWLFELAAKHWSDLIGEDISETVLKGGYYSVSPRPGFRIIGVNSNVGYTDNWWLIYDDFDPYDQLQWLVQTLKKAEDNNESVHILTHVPTGSSSSLKVWNREYNRIIERFANTITGHFNGHTHKDEFHVHYNSSNPTQAIGVVFNGASVTPFSNSNPSFKYYYVDESTFNLVDYDEWTFNLTLANSQDSSKSPEWYKLYSFVEAYGVDNLLPSEVDKLLNKMTQDHSLLDDYFKFKYRNGDPGIKNGCSDSCKKNLLCNIVTTIYGENDQCERFMDLYDQ</sequence>
<dbReference type="EC" id="3.1.4.12" evidence="12"/>
<comment type="catalytic activity">
    <reaction evidence="11">
        <text>a sphingomyelin + H2O = phosphocholine + an N-acylsphing-4-enine + H(+)</text>
        <dbReference type="Rhea" id="RHEA:19253"/>
        <dbReference type="ChEBI" id="CHEBI:15377"/>
        <dbReference type="ChEBI" id="CHEBI:15378"/>
        <dbReference type="ChEBI" id="CHEBI:17636"/>
        <dbReference type="ChEBI" id="CHEBI:52639"/>
        <dbReference type="ChEBI" id="CHEBI:295975"/>
        <dbReference type="EC" id="3.1.4.12"/>
    </reaction>
    <physiologicalReaction direction="left-to-right" evidence="11">
        <dbReference type="Rhea" id="RHEA:19254"/>
    </physiologicalReaction>
</comment>
<dbReference type="STRING" id="7070.A0A139WJP3"/>
<reference evidence="17 18" key="2">
    <citation type="journal article" date="2010" name="Nucleic Acids Res.">
        <title>BeetleBase in 2010: revisions to provide comprehensive genomic information for Tribolium castaneum.</title>
        <authorList>
            <person name="Kim H.S."/>
            <person name="Murphy T."/>
            <person name="Xia J."/>
            <person name="Caragea D."/>
            <person name="Park Y."/>
            <person name="Beeman R.W."/>
            <person name="Lorenzen M.D."/>
            <person name="Butcher S."/>
            <person name="Manak J.R."/>
            <person name="Brown S.J."/>
        </authorList>
    </citation>
    <scope>GENOME REANNOTATION</scope>
    <source>
        <strain evidence="17 18">Georgia GA2</strain>
    </source>
</reference>
<dbReference type="CDD" id="cd00842">
    <property type="entry name" value="MPP_ASMase"/>
    <property type="match status" value="1"/>
</dbReference>
<dbReference type="GO" id="GO:0005615">
    <property type="term" value="C:extracellular space"/>
    <property type="evidence" value="ECO:0000318"/>
    <property type="project" value="GO_Central"/>
</dbReference>
<dbReference type="FunCoup" id="A0A139WJP3">
    <property type="interactions" value="29"/>
</dbReference>
<evidence type="ECO:0000259" key="16">
    <source>
        <dbReference type="PROSITE" id="PS50015"/>
    </source>
</evidence>
<name>A0A139WJP3_TRICA</name>
<feature type="binding site" evidence="13">
    <location>
        <position position="405"/>
    </location>
    <ligand>
        <name>Zn(2+)</name>
        <dbReference type="ChEBI" id="CHEBI:29105"/>
        <label>2</label>
    </ligand>
</feature>